<dbReference type="AlphaFoldDB" id="A0AA90S7H5"/>
<organism evidence="3 4">
    <name type="scientific">Tsukamurella strandjordii</name>
    <dbReference type="NCBI Taxonomy" id="147577"/>
    <lineage>
        <taxon>Bacteria</taxon>
        <taxon>Bacillati</taxon>
        <taxon>Actinomycetota</taxon>
        <taxon>Actinomycetes</taxon>
        <taxon>Mycobacteriales</taxon>
        <taxon>Tsukamurellaceae</taxon>
        <taxon>Tsukamurella</taxon>
    </lineage>
</organism>
<sequence>MSQTVRRRLLGLAFFGVCVLFLVATIGKYQQRFETFTWVELVTDTAGASLPVNSEVRARGVEVGTVRDVSVRDGKAVIRMGLKPDEARQIPGAVTARILPKTLFGQRYVALQVPAGQGGTGTPGASALQDGATIQTDTSGNATELNELFDQLLPLLRAVPPQDLNATLGALSNALSGNGKNLQTAIGQFTNIFSKVNAVMPDLQSSLRSLATVSATYSDALPDLITALDTFRTTNTTVVSGQQAFHAFWTSVADGAGRTAGLLEANREELVTVMNKSNTTISILARYSPELGCTFERFATLLPEANRIVGKETNQPAARISMIVANSRGRYLPNQDEPRWFDDRGPACYNAIKTKPAPMYPGGPYAGGAFATPARNPGVQDSRYQLPEPQFRAPSEMATVGVAGKNARATRASFAVASGVDASEVPDWLTTVFVPAMVGKEVQIR</sequence>
<dbReference type="PANTHER" id="PTHR33371:SF19">
    <property type="entry name" value="MCE-FAMILY PROTEIN MCE4A"/>
    <property type="match status" value="1"/>
</dbReference>
<evidence type="ECO:0000313" key="3">
    <source>
        <dbReference type="EMBL" id="MDP0397280.1"/>
    </source>
</evidence>
<gene>
    <name evidence="3" type="ORF">Q7X28_05015</name>
</gene>
<dbReference type="InterPro" id="IPR005693">
    <property type="entry name" value="Mce"/>
</dbReference>
<feature type="domain" description="Mammalian cell entry C-terminal" evidence="2">
    <location>
        <begin position="126"/>
        <end position="346"/>
    </location>
</feature>
<evidence type="ECO:0000259" key="2">
    <source>
        <dbReference type="Pfam" id="PF11887"/>
    </source>
</evidence>
<dbReference type="Pfam" id="PF02470">
    <property type="entry name" value="MlaD"/>
    <property type="match status" value="1"/>
</dbReference>
<proteinExistence type="predicted"/>
<accession>A0AA90S7H5</accession>
<protein>
    <submittedName>
        <fullName evidence="3">MCE family protein</fullName>
    </submittedName>
</protein>
<dbReference type="Proteomes" id="UP001178281">
    <property type="component" value="Unassembled WGS sequence"/>
</dbReference>
<reference evidence="3" key="1">
    <citation type="submission" date="2023-08" db="EMBL/GenBank/DDBJ databases">
        <title>The draft genome of Tsukamurella strandjordii strain 050030.</title>
        <authorList>
            <person name="Zhao F."/>
            <person name="Feng Y."/>
            <person name="Zong Z."/>
        </authorList>
    </citation>
    <scope>NUCLEOTIDE SEQUENCE</scope>
    <source>
        <strain evidence="3">050030</strain>
    </source>
</reference>
<dbReference type="InterPro" id="IPR024516">
    <property type="entry name" value="Mce_C"/>
</dbReference>
<evidence type="ECO:0000313" key="4">
    <source>
        <dbReference type="Proteomes" id="UP001178281"/>
    </source>
</evidence>
<evidence type="ECO:0000259" key="1">
    <source>
        <dbReference type="Pfam" id="PF02470"/>
    </source>
</evidence>
<keyword evidence="4" id="KW-1185">Reference proteome</keyword>
<dbReference type="GO" id="GO:0005576">
    <property type="term" value="C:extracellular region"/>
    <property type="evidence" value="ECO:0007669"/>
    <property type="project" value="TreeGrafter"/>
</dbReference>
<feature type="domain" description="Mce/MlaD" evidence="1">
    <location>
        <begin position="41"/>
        <end position="112"/>
    </location>
</feature>
<dbReference type="NCBIfam" id="TIGR00996">
    <property type="entry name" value="Mtu_fam_mce"/>
    <property type="match status" value="1"/>
</dbReference>
<comment type="caution">
    <text evidence="3">The sequence shown here is derived from an EMBL/GenBank/DDBJ whole genome shotgun (WGS) entry which is preliminary data.</text>
</comment>
<dbReference type="RefSeq" id="WP_220658743.1">
    <property type="nucleotide sequence ID" value="NZ_BAAAII010000005.1"/>
</dbReference>
<dbReference type="EMBL" id="JAUTIX010000002">
    <property type="protein sequence ID" value="MDP0397280.1"/>
    <property type="molecule type" value="Genomic_DNA"/>
</dbReference>
<dbReference type="Pfam" id="PF11887">
    <property type="entry name" value="Mce4_CUP1"/>
    <property type="match status" value="1"/>
</dbReference>
<dbReference type="InterPro" id="IPR003399">
    <property type="entry name" value="Mce/MlaD"/>
</dbReference>
<name>A0AA90S7H5_9ACTN</name>
<dbReference type="InterPro" id="IPR052336">
    <property type="entry name" value="MlaD_Phospholipid_Transporter"/>
</dbReference>
<dbReference type="GO" id="GO:0051701">
    <property type="term" value="P:biological process involved in interaction with host"/>
    <property type="evidence" value="ECO:0007669"/>
    <property type="project" value="TreeGrafter"/>
</dbReference>
<dbReference type="PANTHER" id="PTHR33371">
    <property type="entry name" value="INTERMEMBRANE PHOSPHOLIPID TRANSPORT SYSTEM BINDING PROTEIN MLAD-RELATED"/>
    <property type="match status" value="1"/>
</dbReference>